<sequence length="119" mass="13659">MIAKCMVMLLLSVLFYIPSREKRKPKILPNLEGLHQEAILSNEEHDDPYVKCSPSGLSPSIWEVGEHHFADEGGLHKDIYLNVIQIAKYDSFLSWGFIGFWVLFGKKVIFKKLNIKAIQ</sequence>
<feature type="signal peptide" evidence="1">
    <location>
        <begin position="1"/>
        <end position="21"/>
    </location>
</feature>
<reference evidence="2 3" key="1">
    <citation type="journal article" date="2021" name="Hortic Res">
        <title>Chromosome-scale assembly of the Dendrobium chrysotoxum genome enhances the understanding of orchid evolution.</title>
        <authorList>
            <person name="Zhang Y."/>
            <person name="Zhang G.Q."/>
            <person name="Zhang D."/>
            <person name="Liu X.D."/>
            <person name="Xu X.Y."/>
            <person name="Sun W.H."/>
            <person name="Yu X."/>
            <person name="Zhu X."/>
            <person name="Wang Z.W."/>
            <person name="Zhao X."/>
            <person name="Zhong W.Y."/>
            <person name="Chen H."/>
            <person name="Yin W.L."/>
            <person name="Huang T."/>
            <person name="Niu S.C."/>
            <person name="Liu Z.J."/>
        </authorList>
    </citation>
    <scope>NUCLEOTIDE SEQUENCE [LARGE SCALE GENOMIC DNA]</scope>
    <source>
        <strain evidence="2">Lindl</strain>
    </source>
</reference>
<organism evidence="2 3">
    <name type="scientific">Dendrobium chrysotoxum</name>
    <name type="common">Orchid</name>
    <dbReference type="NCBI Taxonomy" id="161865"/>
    <lineage>
        <taxon>Eukaryota</taxon>
        <taxon>Viridiplantae</taxon>
        <taxon>Streptophyta</taxon>
        <taxon>Embryophyta</taxon>
        <taxon>Tracheophyta</taxon>
        <taxon>Spermatophyta</taxon>
        <taxon>Magnoliopsida</taxon>
        <taxon>Liliopsida</taxon>
        <taxon>Asparagales</taxon>
        <taxon>Orchidaceae</taxon>
        <taxon>Epidendroideae</taxon>
        <taxon>Malaxideae</taxon>
        <taxon>Dendrobiinae</taxon>
        <taxon>Dendrobium</taxon>
    </lineage>
</organism>
<dbReference type="EMBL" id="JAGFBR010000008">
    <property type="protein sequence ID" value="KAH0463509.1"/>
    <property type="molecule type" value="Genomic_DNA"/>
</dbReference>
<proteinExistence type="predicted"/>
<keyword evidence="3" id="KW-1185">Reference proteome</keyword>
<protein>
    <submittedName>
        <fullName evidence="2">Uncharacterized protein</fullName>
    </submittedName>
</protein>
<comment type="caution">
    <text evidence="2">The sequence shown here is derived from an EMBL/GenBank/DDBJ whole genome shotgun (WGS) entry which is preliminary data.</text>
</comment>
<evidence type="ECO:0000313" key="3">
    <source>
        <dbReference type="Proteomes" id="UP000775213"/>
    </source>
</evidence>
<feature type="chain" id="PRO_5043720198" evidence="1">
    <location>
        <begin position="22"/>
        <end position="119"/>
    </location>
</feature>
<evidence type="ECO:0000313" key="2">
    <source>
        <dbReference type="EMBL" id="KAH0463509.1"/>
    </source>
</evidence>
<dbReference type="AlphaFoldDB" id="A0AAV7H626"/>
<gene>
    <name evidence="2" type="ORF">IEQ34_008091</name>
</gene>
<dbReference type="Proteomes" id="UP000775213">
    <property type="component" value="Unassembled WGS sequence"/>
</dbReference>
<evidence type="ECO:0000256" key="1">
    <source>
        <dbReference type="SAM" id="SignalP"/>
    </source>
</evidence>
<name>A0AAV7H626_DENCH</name>
<accession>A0AAV7H626</accession>
<keyword evidence="1" id="KW-0732">Signal</keyword>